<dbReference type="AlphaFoldDB" id="A0A9W8YLW0"/>
<feature type="compositionally biased region" description="Low complexity" evidence="1">
    <location>
        <begin position="360"/>
        <end position="371"/>
    </location>
</feature>
<keyword evidence="2" id="KW-0812">Transmembrane</keyword>
<proteinExistence type="predicted"/>
<dbReference type="Proteomes" id="UP001140453">
    <property type="component" value="Unassembled WGS sequence"/>
</dbReference>
<evidence type="ECO:0000256" key="1">
    <source>
        <dbReference type="SAM" id="MobiDB-lite"/>
    </source>
</evidence>
<keyword evidence="2" id="KW-0472">Membrane</keyword>
<reference evidence="3" key="1">
    <citation type="submission" date="2022-10" db="EMBL/GenBank/DDBJ databases">
        <title>Tapping the CABI collections for fungal endophytes: first genome assemblies for Collariella, Neodidymelliopsis, Ascochyta clinopodiicola, Didymella pomorum, Didymosphaeria variabile, Neocosmospora piperis and Neocucurbitaria cava.</title>
        <authorList>
            <person name="Hill R."/>
        </authorList>
    </citation>
    <scope>NUCLEOTIDE SEQUENCE</scope>
    <source>
        <strain evidence="3">IMI 355082</strain>
    </source>
</reference>
<evidence type="ECO:0000256" key="2">
    <source>
        <dbReference type="SAM" id="Phobius"/>
    </source>
</evidence>
<name>A0A9W8YLW0_9PEZI</name>
<evidence type="ECO:0000313" key="3">
    <source>
        <dbReference type="EMBL" id="KAJ4387924.1"/>
    </source>
</evidence>
<protein>
    <submittedName>
        <fullName evidence="3">Uncharacterized protein</fullName>
    </submittedName>
</protein>
<organism evidence="3 4">
    <name type="scientific">Gnomoniopsis smithogilvyi</name>
    <dbReference type="NCBI Taxonomy" id="1191159"/>
    <lineage>
        <taxon>Eukaryota</taxon>
        <taxon>Fungi</taxon>
        <taxon>Dikarya</taxon>
        <taxon>Ascomycota</taxon>
        <taxon>Pezizomycotina</taxon>
        <taxon>Sordariomycetes</taxon>
        <taxon>Sordariomycetidae</taxon>
        <taxon>Diaporthales</taxon>
        <taxon>Gnomoniaceae</taxon>
        <taxon>Gnomoniopsis</taxon>
    </lineage>
</organism>
<feature type="transmembrane region" description="Helical" evidence="2">
    <location>
        <begin position="171"/>
        <end position="191"/>
    </location>
</feature>
<evidence type="ECO:0000313" key="4">
    <source>
        <dbReference type="Proteomes" id="UP001140453"/>
    </source>
</evidence>
<feature type="region of interest" description="Disordered" evidence="1">
    <location>
        <begin position="1"/>
        <end position="162"/>
    </location>
</feature>
<accession>A0A9W8YLW0</accession>
<feature type="region of interest" description="Disordered" evidence="1">
    <location>
        <begin position="276"/>
        <end position="316"/>
    </location>
</feature>
<feature type="region of interest" description="Disordered" evidence="1">
    <location>
        <begin position="199"/>
        <end position="221"/>
    </location>
</feature>
<gene>
    <name evidence="3" type="ORF">N0V93_008527</name>
</gene>
<keyword evidence="2" id="KW-1133">Transmembrane helix</keyword>
<dbReference type="EMBL" id="JAPEVB010000005">
    <property type="protein sequence ID" value="KAJ4387924.1"/>
    <property type="molecule type" value="Genomic_DNA"/>
</dbReference>
<keyword evidence="4" id="KW-1185">Reference proteome</keyword>
<feature type="compositionally biased region" description="Low complexity" evidence="1">
    <location>
        <begin position="44"/>
        <end position="157"/>
    </location>
</feature>
<sequence>MVQQPRQEGHPYRVSLATPDGGTGCVVSNDQGQTLTLTPRPKESPTSAPASTTTDTPTPTTTSSTLTTVPVTTTTSAPPAPAPTTTSTPTPTSVISTSSSVLSLPTTTQPPETTVTSLPPSTTLSTDSTIPTFSPSSSLSTSTPGLSGGATSSPAPGHNAKDANLNKDQTIALVVAPLSGIFLAIIAYLIWRKRKARRRHAPKTASLSSAPREAYGDEEDQTAVNTLLNRRMGSTRSMRTQHSVATTDILMRASEDSSGPLRSHPISLAPMMLGAIPQSPMSLNNGKDEKSENSEESSFKSAAAKNESEPSSGSSPILAPFGQEYIHGHFRYSSAPMRYVTRLDAAPSAVAGEATMEGPQTSSTTASTSQTRHMSWVMNPFGRSTSTVPSPSRGVPPSDWISPMRRQGEQRVSSLTSDEARRWEAIRTDERDSS</sequence>
<comment type="caution">
    <text evidence="3">The sequence shown here is derived from an EMBL/GenBank/DDBJ whole genome shotgun (WGS) entry which is preliminary data.</text>
</comment>
<feature type="compositionally biased region" description="Basic and acidic residues" evidence="1">
    <location>
        <begin position="418"/>
        <end position="434"/>
    </location>
</feature>
<feature type="region of interest" description="Disordered" evidence="1">
    <location>
        <begin position="351"/>
        <end position="434"/>
    </location>
</feature>
<feature type="compositionally biased region" description="Polar residues" evidence="1">
    <location>
        <begin position="26"/>
        <end position="37"/>
    </location>
</feature>